<gene>
    <name evidence="1" type="ORF">DH2020_015396</name>
</gene>
<dbReference type="InterPro" id="IPR043137">
    <property type="entry name" value="GGT_ssub_C"/>
</dbReference>
<protein>
    <recommendedName>
        <fullName evidence="3">Gamma-glutamyltranspeptidase</fullName>
    </recommendedName>
</protein>
<accession>A0ABR0WW15</accession>
<dbReference type="PRINTS" id="PR01210">
    <property type="entry name" value="GGTRANSPTASE"/>
</dbReference>
<proteinExistence type="predicted"/>
<dbReference type="Gene3D" id="3.60.20.40">
    <property type="match status" value="1"/>
</dbReference>
<evidence type="ECO:0000313" key="2">
    <source>
        <dbReference type="Proteomes" id="UP001318860"/>
    </source>
</evidence>
<dbReference type="EMBL" id="JABTTQ020000008">
    <property type="protein sequence ID" value="KAK6150464.1"/>
    <property type="molecule type" value="Genomic_DNA"/>
</dbReference>
<organism evidence="1 2">
    <name type="scientific">Rehmannia glutinosa</name>
    <name type="common">Chinese foxglove</name>
    <dbReference type="NCBI Taxonomy" id="99300"/>
    <lineage>
        <taxon>Eukaryota</taxon>
        <taxon>Viridiplantae</taxon>
        <taxon>Streptophyta</taxon>
        <taxon>Embryophyta</taxon>
        <taxon>Tracheophyta</taxon>
        <taxon>Spermatophyta</taxon>
        <taxon>Magnoliopsida</taxon>
        <taxon>eudicotyledons</taxon>
        <taxon>Gunneridae</taxon>
        <taxon>Pentapetalae</taxon>
        <taxon>asterids</taxon>
        <taxon>lamiids</taxon>
        <taxon>Lamiales</taxon>
        <taxon>Orobanchaceae</taxon>
        <taxon>Rehmannieae</taxon>
        <taxon>Rehmannia</taxon>
    </lineage>
</organism>
<name>A0ABR0WW15_REHGL</name>
<dbReference type="PANTHER" id="PTHR11686:SF34">
    <property type="entry name" value="GLUTATHIONE HYDROLASE 1-RELATED"/>
    <property type="match status" value="1"/>
</dbReference>
<evidence type="ECO:0000313" key="1">
    <source>
        <dbReference type="EMBL" id="KAK6150464.1"/>
    </source>
</evidence>
<evidence type="ECO:0008006" key="3">
    <source>
        <dbReference type="Google" id="ProtNLM"/>
    </source>
</evidence>
<comment type="caution">
    <text evidence="1">The sequence shown here is derived from an EMBL/GenBank/DDBJ whole genome shotgun (WGS) entry which is preliminary data.</text>
</comment>
<dbReference type="InterPro" id="IPR029055">
    <property type="entry name" value="Ntn_hydrolases_N"/>
</dbReference>
<keyword evidence="2" id="KW-1185">Reference proteome</keyword>
<dbReference type="Proteomes" id="UP001318860">
    <property type="component" value="Unassembled WGS sequence"/>
</dbReference>
<dbReference type="Pfam" id="PF01019">
    <property type="entry name" value="G_glu_transpept"/>
    <property type="match status" value="1"/>
</dbReference>
<dbReference type="SUPFAM" id="SSF56235">
    <property type="entry name" value="N-terminal nucleophile aminohydrolases (Ntn hydrolases)"/>
    <property type="match status" value="1"/>
</dbReference>
<dbReference type="PANTHER" id="PTHR11686">
    <property type="entry name" value="GAMMA GLUTAMYL TRANSPEPTIDASE"/>
    <property type="match status" value="1"/>
</dbReference>
<sequence>MSPSTGILLNNHMFGFSTPVSTDPPPAPANFIRPYKRPLSSMAPIIILKGGQLKAVIGGGGGMFIPAAISEVILNHFAREMDPISSVMAPRYYPLLHTNVVYYENYSWMGVKYRAPLETMKFLRSRNHNMVGDKGPLSSCLFVVQDGDDDTKLVAVVDARKGGFPAGF</sequence>
<reference evidence="1 2" key="1">
    <citation type="journal article" date="2021" name="Comput. Struct. Biotechnol. J.">
        <title>De novo genome assembly of the potent medicinal plant Rehmannia glutinosa using nanopore technology.</title>
        <authorList>
            <person name="Ma L."/>
            <person name="Dong C."/>
            <person name="Song C."/>
            <person name="Wang X."/>
            <person name="Zheng X."/>
            <person name="Niu Y."/>
            <person name="Chen S."/>
            <person name="Feng W."/>
        </authorList>
    </citation>
    <scope>NUCLEOTIDE SEQUENCE [LARGE SCALE GENOMIC DNA]</scope>
    <source>
        <strain evidence="1">DH-2019</strain>
    </source>
</reference>
<dbReference type="InterPro" id="IPR000101">
    <property type="entry name" value="GGT_peptidase"/>
</dbReference>